<feature type="domain" description="NADH:quinone oxidoreductase/Mrp antiporter transmembrane" evidence="8">
    <location>
        <begin position="133"/>
        <end position="424"/>
    </location>
</feature>
<evidence type="ECO:0000256" key="1">
    <source>
        <dbReference type="ARBA" id="ARBA00004127"/>
    </source>
</evidence>
<dbReference type="Pfam" id="PF00361">
    <property type="entry name" value="Proton_antipo_M"/>
    <property type="match status" value="1"/>
</dbReference>
<feature type="transmembrane region" description="Helical" evidence="7">
    <location>
        <begin position="85"/>
        <end position="105"/>
    </location>
</feature>
<dbReference type="GO" id="GO:0003954">
    <property type="term" value="F:NADH dehydrogenase activity"/>
    <property type="evidence" value="ECO:0007669"/>
    <property type="project" value="TreeGrafter"/>
</dbReference>
<feature type="transmembrane region" description="Helical" evidence="7">
    <location>
        <begin position="280"/>
        <end position="302"/>
    </location>
</feature>
<dbReference type="GO" id="GO:0016020">
    <property type="term" value="C:membrane"/>
    <property type="evidence" value="ECO:0007669"/>
    <property type="project" value="UniProtKB-SubCell"/>
</dbReference>
<gene>
    <name evidence="9" type="ORF">PXH66_21595</name>
</gene>
<feature type="transmembrane region" description="Helical" evidence="7">
    <location>
        <begin position="168"/>
        <end position="188"/>
    </location>
</feature>
<keyword evidence="9" id="KW-0560">Oxidoreductase</keyword>
<evidence type="ECO:0000256" key="4">
    <source>
        <dbReference type="ARBA" id="ARBA00022989"/>
    </source>
</evidence>
<keyword evidence="5 7" id="KW-0472">Membrane</keyword>
<feature type="transmembrane region" description="Helical" evidence="7">
    <location>
        <begin position="217"/>
        <end position="235"/>
    </location>
</feature>
<dbReference type="InterPro" id="IPR001750">
    <property type="entry name" value="ND/Mrp_TM"/>
</dbReference>
<protein>
    <submittedName>
        <fullName evidence="9">NADH-quinone oxidoreductase subunit M</fullName>
        <ecNumber evidence="9">1.6.5.-</ecNumber>
    </submittedName>
</protein>
<accession>A0AAE9ZTM1</accession>
<dbReference type="NCBIfam" id="TIGR01972">
    <property type="entry name" value="NDH_I_M"/>
    <property type="match status" value="1"/>
</dbReference>
<dbReference type="InterPro" id="IPR003918">
    <property type="entry name" value="NADH_UbQ_OxRdtase"/>
</dbReference>
<name>A0AAE9ZTM1_9BACT</name>
<feature type="transmembrane region" description="Helical" evidence="7">
    <location>
        <begin position="6"/>
        <end position="26"/>
    </location>
</feature>
<feature type="transmembrane region" description="Helical" evidence="7">
    <location>
        <begin position="378"/>
        <end position="401"/>
    </location>
</feature>
<sequence length="510" mass="54071">MQSFDILLFAIVSPLALALAMALGLPQTLAKKLAYVAFAIPALAGLCAWYRFGGAPTEGTYAFLTTYDTGLGALGINLTLGLNGISLPLFVMAGIVGLAAGLYALQSAAERLNTYLMLLLIMQGGLMGVFASVDVFYFYFFHELALIPTFIMVGIWGGRDRNYAAMKLTIYLTIGAMLSLIGLIAIYYKSGAETFDMIALRDAVAAQGLSTVAQQNIFGLLMFGFGILVSLWPLHTWAPLGYGAAPSSVAMLHAGVLKKFGLYGLIQVALPLLPQGASHWALILATLGVVGNVLIVGIIAIAQRDLKQLVGYSSVMHMGYAFLGVACLSVVGAGGVVFMMVAHGFSAALLFLLSTSIYHRTQTFDLDEMGGLVKHAPVLSAFFVAATLASIGLPGFANFWGELTIFVAAWAKFKWLTVIAIGGVIISAIYGLRAAAKVFFGPSTEAFDKVLAEKPATDLTWAEKVPALLLLIALLVFGFWPKAMSTAINDSISEIYPAAQAIVPMDVASN</sequence>
<feature type="transmembrane region" description="Helical" evidence="7">
    <location>
        <begin position="413"/>
        <end position="432"/>
    </location>
</feature>
<feature type="transmembrane region" description="Helical" evidence="7">
    <location>
        <begin position="112"/>
        <end position="130"/>
    </location>
</feature>
<dbReference type="GO" id="GO:0012505">
    <property type="term" value="C:endomembrane system"/>
    <property type="evidence" value="ECO:0007669"/>
    <property type="project" value="UniProtKB-SubCell"/>
</dbReference>
<dbReference type="GO" id="GO:0008137">
    <property type="term" value="F:NADH dehydrogenase (ubiquinone) activity"/>
    <property type="evidence" value="ECO:0007669"/>
    <property type="project" value="InterPro"/>
</dbReference>
<dbReference type="InterPro" id="IPR010227">
    <property type="entry name" value="NADH_Q_OxRdtase_chainM/4"/>
</dbReference>
<organism evidence="9 10">
    <name type="scientific">Synoicihabitans lomoniglobus</name>
    <dbReference type="NCBI Taxonomy" id="2909285"/>
    <lineage>
        <taxon>Bacteria</taxon>
        <taxon>Pseudomonadati</taxon>
        <taxon>Verrucomicrobiota</taxon>
        <taxon>Opitutia</taxon>
        <taxon>Opitutales</taxon>
        <taxon>Opitutaceae</taxon>
        <taxon>Synoicihabitans</taxon>
    </lineage>
</organism>
<dbReference type="KEGG" id="slom:PXH66_21595"/>
<evidence type="ECO:0000256" key="6">
    <source>
        <dbReference type="RuleBase" id="RU000320"/>
    </source>
</evidence>
<dbReference type="PRINTS" id="PR01437">
    <property type="entry name" value="NUOXDRDTASE4"/>
</dbReference>
<evidence type="ECO:0000256" key="5">
    <source>
        <dbReference type="ARBA" id="ARBA00023136"/>
    </source>
</evidence>
<dbReference type="GO" id="GO:0015990">
    <property type="term" value="P:electron transport coupled proton transport"/>
    <property type="evidence" value="ECO:0007669"/>
    <property type="project" value="TreeGrafter"/>
</dbReference>
<keyword evidence="10" id="KW-1185">Reference proteome</keyword>
<evidence type="ECO:0000259" key="8">
    <source>
        <dbReference type="Pfam" id="PF00361"/>
    </source>
</evidence>
<evidence type="ECO:0000256" key="7">
    <source>
        <dbReference type="SAM" id="Phobius"/>
    </source>
</evidence>
<dbReference type="PANTHER" id="PTHR43507">
    <property type="entry name" value="NADH-UBIQUINONE OXIDOREDUCTASE CHAIN 4"/>
    <property type="match status" value="1"/>
</dbReference>
<comment type="similarity">
    <text evidence="2">Belongs to the complex I subunit 4 family.</text>
</comment>
<feature type="transmembrane region" description="Helical" evidence="7">
    <location>
        <begin position="136"/>
        <end position="156"/>
    </location>
</feature>
<feature type="transmembrane region" description="Helical" evidence="7">
    <location>
        <begin position="461"/>
        <end position="480"/>
    </location>
</feature>
<dbReference type="AlphaFoldDB" id="A0AAE9ZTM1"/>
<dbReference type="PANTHER" id="PTHR43507:SF4">
    <property type="entry name" value="PROTON-TRANSLOCATING NADH-QUINONE OXIDOREDUCTASE, CHAIN M"/>
    <property type="match status" value="1"/>
</dbReference>
<feature type="transmembrane region" description="Helical" evidence="7">
    <location>
        <begin position="33"/>
        <end position="52"/>
    </location>
</feature>
<reference evidence="9" key="1">
    <citation type="submission" date="2023-03" db="EMBL/GenBank/DDBJ databases">
        <title>Lomoglobus Profundus gen. nov., sp. nov., a novel member of the phylum Verrucomicrobia, isolated from deep-marine sediment of South China Sea.</title>
        <authorList>
            <person name="Ahmad T."/>
            <person name="Ishaq S.E."/>
            <person name="Wang F."/>
        </authorList>
    </citation>
    <scope>NUCLEOTIDE SEQUENCE</scope>
    <source>
        <strain evidence="9">LMO-M01</strain>
    </source>
</reference>
<dbReference type="Proteomes" id="UP001218638">
    <property type="component" value="Chromosome"/>
</dbReference>
<feature type="transmembrane region" description="Helical" evidence="7">
    <location>
        <begin position="309"/>
        <end position="331"/>
    </location>
</feature>
<evidence type="ECO:0000256" key="2">
    <source>
        <dbReference type="ARBA" id="ARBA00009025"/>
    </source>
</evidence>
<comment type="subcellular location">
    <subcellularLocation>
        <location evidence="1">Endomembrane system</location>
        <topology evidence="1">Multi-pass membrane protein</topology>
    </subcellularLocation>
    <subcellularLocation>
        <location evidence="6">Membrane</location>
        <topology evidence="6">Multi-pass membrane protein</topology>
    </subcellularLocation>
</comment>
<proteinExistence type="inferred from homology"/>
<evidence type="ECO:0000313" key="10">
    <source>
        <dbReference type="Proteomes" id="UP001218638"/>
    </source>
</evidence>
<dbReference type="RefSeq" id="WP_330928295.1">
    <property type="nucleotide sequence ID" value="NZ_CP119075.1"/>
</dbReference>
<evidence type="ECO:0000256" key="3">
    <source>
        <dbReference type="ARBA" id="ARBA00022692"/>
    </source>
</evidence>
<dbReference type="EMBL" id="CP119075">
    <property type="protein sequence ID" value="WED64950.1"/>
    <property type="molecule type" value="Genomic_DNA"/>
</dbReference>
<dbReference type="EC" id="1.6.5.-" evidence="9"/>
<evidence type="ECO:0000313" key="9">
    <source>
        <dbReference type="EMBL" id="WED64950.1"/>
    </source>
</evidence>
<dbReference type="GO" id="GO:0042773">
    <property type="term" value="P:ATP synthesis coupled electron transport"/>
    <property type="evidence" value="ECO:0007669"/>
    <property type="project" value="InterPro"/>
</dbReference>
<keyword evidence="3 6" id="KW-0812">Transmembrane</keyword>
<keyword evidence="4 7" id="KW-1133">Transmembrane helix</keyword>
<dbReference type="GO" id="GO:0048039">
    <property type="term" value="F:ubiquinone binding"/>
    <property type="evidence" value="ECO:0007669"/>
    <property type="project" value="TreeGrafter"/>
</dbReference>